<dbReference type="Proteomes" id="UP001168821">
    <property type="component" value="Unassembled WGS sequence"/>
</dbReference>
<comment type="caution">
    <text evidence="15">The sequence shown here is derived from an EMBL/GenBank/DDBJ whole genome shotgun (WGS) entry which is preliminary data.</text>
</comment>
<evidence type="ECO:0000256" key="6">
    <source>
        <dbReference type="ARBA" id="ARBA00022670"/>
    </source>
</evidence>
<proteinExistence type="inferred from homology"/>
<keyword evidence="7" id="KW-0479">Metal-binding</keyword>
<keyword evidence="13" id="KW-0812">Transmembrane</keyword>
<evidence type="ECO:0000256" key="3">
    <source>
        <dbReference type="ARBA" id="ARBA00006008"/>
    </source>
</evidence>
<protein>
    <recommendedName>
        <fullName evidence="4">COP9 signalosome complex subunit 5</fullName>
    </recommendedName>
</protein>
<dbReference type="Pfam" id="PF01398">
    <property type="entry name" value="JAB"/>
    <property type="match status" value="1"/>
</dbReference>
<evidence type="ECO:0000256" key="12">
    <source>
        <dbReference type="ARBA" id="ARBA00023242"/>
    </source>
</evidence>
<keyword evidence="11" id="KW-0482">Metalloprotease</keyword>
<keyword evidence="6" id="KW-0645">Protease</keyword>
<feature type="transmembrane region" description="Helical" evidence="13">
    <location>
        <begin position="170"/>
        <end position="190"/>
    </location>
</feature>
<evidence type="ECO:0000259" key="14">
    <source>
        <dbReference type="PROSITE" id="PS50249"/>
    </source>
</evidence>
<keyword evidence="9" id="KW-0378">Hydrolase</keyword>
<evidence type="ECO:0000256" key="8">
    <source>
        <dbReference type="ARBA" id="ARBA00022790"/>
    </source>
</evidence>
<gene>
    <name evidence="15" type="ORF">Zmor_012356</name>
</gene>
<feature type="domain" description="MPN" evidence="14">
    <location>
        <begin position="1"/>
        <end position="86"/>
    </location>
</feature>
<comment type="subcellular location">
    <subcellularLocation>
        <location evidence="2">Cytoplasm</location>
    </subcellularLocation>
    <subcellularLocation>
        <location evidence="1">Nucleus</location>
    </subcellularLocation>
</comment>
<dbReference type="GO" id="GO:0006508">
    <property type="term" value="P:proteolysis"/>
    <property type="evidence" value="ECO:0007669"/>
    <property type="project" value="UniProtKB-KW"/>
</dbReference>
<evidence type="ECO:0000256" key="4">
    <source>
        <dbReference type="ARBA" id="ARBA00014880"/>
    </source>
</evidence>
<dbReference type="GO" id="GO:0005737">
    <property type="term" value="C:cytoplasm"/>
    <property type="evidence" value="ECO:0007669"/>
    <property type="project" value="UniProtKB-SubCell"/>
</dbReference>
<evidence type="ECO:0000256" key="10">
    <source>
        <dbReference type="ARBA" id="ARBA00022833"/>
    </source>
</evidence>
<evidence type="ECO:0000313" key="16">
    <source>
        <dbReference type="Proteomes" id="UP001168821"/>
    </source>
</evidence>
<evidence type="ECO:0000256" key="5">
    <source>
        <dbReference type="ARBA" id="ARBA00022490"/>
    </source>
</evidence>
<evidence type="ECO:0000256" key="11">
    <source>
        <dbReference type="ARBA" id="ARBA00023049"/>
    </source>
</evidence>
<evidence type="ECO:0000256" key="13">
    <source>
        <dbReference type="SAM" id="Phobius"/>
    </source>
</evidence>
<evidence type="ECO:0000256" key="7">
    <source>
        <dbReference type="ARBA" id="ARBA00022723"/>
    </source>
</evidence>
<dbReference type="GO" id="GO:0046872">
    <property type="term" value="F:metal ion binding"/>
    <property type="evidence" value="ECO:0007669"/>
    <property type="project" value="UniProtKB-KW"/>
</dbReference>
<dbReference type="FunFam" id="3.40.140.10:FF:000203">
    <property type="entry name" value="COP9 signalosome complex subunit 5"/>
    <property type="match status" value="1"/>
</dbReference>
<dbReference type="PROSITE" id="PS50249">
    <property type="entry name" value="MPN"/>
    <property type="match status" value="1"/>
</dbReference>
<evidence type="ECO:0000256" key="2">
    <source>
        <dbReference type="ARBA" id="ARBA00004496"/>
    </source>
</evidence>
<dbReference type="InterPro" id="IPR000555">
    <property type="entry name" value="JAMM/MPN+_dom"/>
</dbReference>
<dbReference type="InterPro" id="IPR037518">
    <property type="entry name" value="MPN"/>
</dbReference>
<dbReference type="PANTHER" id="PTHR10410">
    <property type="entry name" value="EUKARYOTIC TRANSLATION INITIATION FACTOR 3 -RELATED"/>
    <property type="match status" value="1"/>
</dbReference>
<dbReference type="InterPro" id="IPR050242">
    <property type="entry name" value="JAMM_MPN+_peptidase_M67A"/>
</dbReference>
<keyword evidence="12" id="KW-0539">Nucleus</keyword>
<keyword evidence="8" id="KW-0736">Signalosome</keyword>
<keyword evidence="13" id="KW-0472">Membrane</keyword>
<comment type="similarity">
    <text evidence="3">Belongs to the peptidase M67A family. CSN5 subfamily.</text>
</comment>
<dbReference type="GO" id="GO:0008237">
    <property type="term" value="F:metallopeptidase activity"/>
    <property type="evidence" value="ECO:0007669"/>
    <property type="project" value="UniProtKB-KW"/>
</dbReference>
<organism evidence="15 16">
    <name type="scientific">Zophobas morio</name>
    <dbReference type="NCBI Taxonomy" id="2755281"/>
    <lineage>
        <taxon>Eukaryota</taxon>
        <taxon>Metazoa</taxon>
        <taxon>Ecdysozoa</taxon>
        <taxon>Arthropoda</taxon>
        <taxon>Hexapoda</taxon>
        <taxon>Insecta</taxon>
        <taxon>Pterygota</taxon>
        <taxon>Neoptera</taxon>
        <taxon>Endopterygota</taxon>
        <taxon>Coleoptera</taxon>
        <taxon>Polyphaga</taxon>
        <taxon>Cucujiformia</taxon>
        <taxon>Tenebrionidae</taxon>
        <taxon>Zophobas</taxon>
    </lineage>
</organism>
<dbReference type="AlphaFoldDB" id="A0AA38LYU1"/>
<keyword evidence="10" id="KW-0862">Zinc</keyword>
<sequence length="196" mass="21938">MSSDPVVGEYMYFLLVTAAEKLNKKEKLIGWYHSHPGFGCWLSKIDCGTQRCCQRGGMHVAVVVDPHRTLADGRLELGAFRCYPQDYRPPGKTETQEKFLKFGSCAEEYYPLEVAYFNTSFQQKILEEVSLGLQSRAVPCLSYDVVREGGGSYYHVAGSVPWSRNQMTRLMLSAAINIPVIIIGPPTVLYGPVAFK</sequence>
<dbReference type="GO" id="GO:0008180">
    <property type="term" value="C:COP9 signalosome"/>
    <property type="evidence" value="ECO:0007669"/>
    <property type="project" value="UniProtKB-KW"/>
</dbReference>
<keyword evidence="5" id="KW-0963">Cytoplasm</keyword>
<dbReference type="Gene3D" id="3.40.140.10">
    <property type="entry name" value="Cytidine Deaminase, domain 2"/>
    <property type="match status" value="1"/>
</dbReference>
<keyword evidence="16" id="KW-1185">Reference proteome</keyword>
<evidence type="ECO:0000313" key="15">
    <source>
        <dbReference type="EMBL" id="KAJ3615717.1"/>
    </source>
</evidence>
<dbReference type="SUPFAM" id="SSF102712">
    <property type="entry name" value="JAB1/MPN domain"/>
    <property type="match status" value="1"/>
</dbReference>
<keyword evidence="13" id="KW-1133">Transmembrane helix</keyword>
<dbReference type="EMBL" id="JALNTZ010003930">
    <property type="protein sequence ID" value="KAJ3615717.1"/>
    <property type="molecule type" value="Genomic_DNA"/>
</dbReference>
<name>A0AA38LYU1_9CUCU</name>
<evidence type="ECO:0000256" key="1">
    <source>
        <dbReference type="ARBA" id="ARBA00004123"/>
    </source>
</evidence>
<accession>A0AA38LYU1</accession>
<evidence type="ECO:0000256" key="9">
    <source>
        <dbReference type="ARBA" id="ARBA00022801"/>
    </source>
</evidence>
<reference evidence="15" key="1">
    <citation type="journal article" date="2023" name="G3 (Bethesda)">
        <title>Whole genome assemblies of Zophobas morio and Tenebrio molitor.</title>
        <authorList>
            <person name="Kaur S."/>
            <person name="Stinson S.A."/>
            <person name="diCenzo G.C."/>
        </authorList>
    </citation>
    <scope>NUCLEOTIDE SEQUENCE</scope>
    <source>
        <strain evidence="15">QUZm001</strain>
    </source>
</reference>